<dbReference type="Proteomes" id="UP000467841">
    <property type="component" value="Unassembled WGS sequence"/>
</dbReference>
<comment type="caution">
    <text evidence="3">The sequence shown here is derived from an EMBL/GenBank/DDBJ whole genome shotgun (WGS) entry which is preliminary data.</text>
</comment>
<feature type="domain" description="DUF4216" evidence="2">
    <location>
        <begin position="29"/>
        <end position="94"/>
    </location>
</feature>
<organism evidence="3 4">
    <name type="scientific">Microthlaspi erraticum</name>
    <dbReference type="NCBI Taxonomy" id="1685480"/>
    <lineage>
        <taxon>Eukaryota</taxon>
        <taxon>Viridiplantae</taxon>
        <taxon>Streptophyta</taxon>
        <taxon>Embryophyta</taxon>
        <taxon>Tracheophyta</taxon>
        <taxon>Spermatophyta</taxon>
        <taxon>Magnoliopsida</taxon>
        <taxon>eudicotyledons</taxon>
        <taxon>Gunneridae</taxon>
        <taxon>Pentapetalae</taxon>
        <taxon>rosids</taxon>
        <taxon>malvids</taxon>
        <taxon>Brassicales</taxon>
        <taxon>Brassicaceae</taxon>
        <taxon>Coluteocarpeae</taxon>
        <taxon>Microthlaspi</taxon>
    </lineage>
</organism>
<name>A0A6D2L3A9_9BRAS</name>
<accession>A0A6D2L3A9</accession>
<proteinExistence type="predicted"/>
<dbReference type="Pfam" id="PF13952">
    <property type="entry name" value="DUF4216"/>
    <property type="match status" value="1"/>
</dbReference>
<keyword evidence="4" id="KW-1185">Reference proteome</keyword>
<evidence type="ECO:0000259" key="2">
    <source>
        <dbReference type="Pfam" id="PF13952"/>
    </source>
</evidence>
<sequence>MCRSSAKDTAQVIDLVSYYGRVVDIILLDYNVFYFPIFLCHWDVRGNGVKVEYEFTLVNMNQSQASFAKDPFILASHARQIFYSRDNDDSSWYVAMRGPSRRYSDKNAEIVNTEVGPLPSEVDMEAEADGGRQEETQPDDRQLEDTEPCMAEGMIDSQMDVQESVRDGTEEQTRKETSSQDAIRFDLEGEYEKAAVMKQMECLRRASKSRLVKQIRKAQNHAERMKLRPDNVPMAEWRKFVKQKTS</sequence>
<dbReference type="InterPro" id="IPR025312">
    <property type="entry name" value="DUF4216"/>
</dbReference>
<evidence type="ECO:0000256" key="1">
    <source>
        <dbReference type="SAM" id="MobiDB-lite"/>
    </source>
</evidence>
<feature type="region of interest" description="Disordered" evidence="1">
    <location>
        <begin position="125"/>
        <end position="144"/>
    </location>
</feature>
<dbReference type="AlphaFoldDB" id="A0A6D2L3A9"/>
<evidence type="ECO:0000313" key="4">
    <source>
        <dbReference type="Proteomes" id="UP000467841"/>
    </source>
</evidence>
<dbReference type="EMBL" id="CACVBM020001576">
    <property type="protein sequence ID" value="CAA7054480.1"/>
    <property type="molecule type" value="Genomic_DNA"/>
</dbReference>
<evidence type="ECO:0000313" key="3">
    <source>
        <dbReference type="EMBL" id="CAA7054480.1"/>
    </source>
</evidence>
<protein>
    <recommendedName>
        <fullName evidence="2">DUF4216 domain-containing protein</fullName>
    </recommendedName>
</protein>
<feature type="compositionally biased region" description="Basic and acidic residues" evidence="1">
    <location>
        <begin position="129"/>
        <end position="144"/>
    </location>
</feature>
<dbReference type="OrthoDB" id="1931794at2759"/>
<dbReference type="PANTHER" id="PTHR48258:SF3">
    <property type="entry name" value="FK506-BINDING PROTEIN 4-LIKE ISOFORM X1"/>
    <property type="match status" value="1"/>
</dbReference>
<reference evidence="3" key="1">
    <citation type="submission" date="2020-01" db="EMBL/GenBank/DDBJ databases">
        <authorList>
            <person name="Mishra B."/>
        </authorList>
    </citation>
    <scope>NUCLEOTIDE SEQUENCE [LARGE SCALE GENOMIC DNA]</scope>
</reference>
<dbReference type="PANTHER" id="PTHR48258">
    <property type="entry name" value="DUF4218 DOMAIN-CONTAINING PROTEIN-RELATED"/>
    <property type="match status" value="1"/>
</dbReference>
<gene>
    <name evidence="3" type="ORF">MERR_LOCUS41716</name>
</gene>